<dbReference type="PROSITE" id="PS51257">
    <property type="entry name" value="PROKAR_LIPOPROTEIN"/>
    <property type="match status" value="1"/>
</dbReference>
<gene>
    <name evidence="1" type="ORF">LrDSM24759_13160</name>
</gene>
<proteinExistence type="predicted"/>
<keyword evidence="2" id="KW-1185">Reference proteome</keyword>
<evidence type="ECO:0000313" key="2">
    <source>
        <dbReference type="Proteomes" id="UP000257317"/>
    </source>
</evidence>
<protein>
    <recommendedName>
        <fullName evidence="3">Lipoprotein</fullName>
    </recommendedName>
</protein>
<dbReference type="Proteomes" id="UP000257317">
    <property type="component" value="Unassembled WGS sequence"/>
</dbReference>
<dbReference type="EMBL" id="BFBY01000013">
    <property type="protein sequence ID" value="GBG05402.1"/>
    <property type="molecule type" value="Genomic_DNA"/>
</dbReference>
<name>A0A2Z6TH26_9LACO</name>
<reference evidence="2" key="1">
    <citation type="submission" date="2018-03" db="EMBL/GenBank/DDBJ databases">
        <title>New taxa in the Lactobacillus gasseri group.</title>
        <authorList>
            <person name="Tanizawa Y."/>
            <person name="Tohno M."/>
            <person name="Endo A."/>
            <person name="Arita M."/>
        </authorList>
    </citation>
    <scope>NUCLEOTIDE SEQUENCE [LARGE SCALE GENOMIC DNA]</scope>
    <source>
        <strain evidence="2">DSM 24759</strain>
    </source>
</reference>
<evidence type="ECO:0000313" key="1">
    <source>
        <dbReference type="EMBL" id="GBG05402.1"/>
    </source>
</evidence>
<comment type="caution">
    <text evidence="1">The sequence shown here is derived from an EMBL/GenBank/DDBJ whole genome shotgun (WGS) entry which is preliminary data.</text>
</comment>
<dbReference type="AlphaFoldDB" id="A0A2Z6TH26"/>
<sequence>MRKKLLTIATLLTTLFIILGVSGCSKKSNSSNSPTAKSLISKNFNKGIKNGHYTTEIKSKAMKENASLKGYFNGTSLINTDYSLTNKGKTQTESIWLTPDTMYLLLEQNKGKWIKTGASANNFDPDQVTRRFKPATFKSLNKTIAKSALVTTHANTYEVAYSGSSDEVWKGIENLIIDTLNTPGTQNMQIVQMINAGQPQNISVNYTFNKKTQALTKITINTNFTVNGSYDFSWNLKYDELGQHANLAVPTDIQKNAIDVSKQSK</sequence>
<evidence type="ECO:0008006" key="3">
    <source>
        <dbReference type="Google" id="ProtNLM"/>
    </source>
</evidence>
<dbReference type="RefSeq" id="WP_245953354.1">
    <property type="nucleotide sequence ID" value="NZ_BFBY01000013.1"/>
</dbReference>
<organism evidence="1 2">
    <name type="scientific">Lactobacillus rodentium</name>
    <dbReference type="NCBI Taxonomy" id="947835"/>
    <lineage>
        <taxon>Bacteria</taxon>
        <taxon>Bacillati</taxon>
        <taxon>Bacillota</taxon>
        <taxon>Bacilli</taxon>
        <taxon>Lactobacillales</taxon>
        <taxon>Lactobacillaceae</taxon>
        <taxon>Lactobacillus</taxon>
    </lineage>
</organism>
<accession>A0A2Z6TH26</accession>
<dbReference type="InterPro" id="IPR046720">
    <property type="entry name" value="DUF6612"/>
</dbReference>
<dbReference type="Pfam" id="PF20316">
    <property type="entry name" value="DUF6612"/>
    <property type="match status" value="1"/>
</dbReference>